<keyword evidence="10" id="KW-0594">Phospholipid biosynthesis</keyword>
<keyword evidence="8" id="KW-0443">Lipid metabolism</keyword>
<evidence type="ECO:0000256" key="9">
    <source>
        <dbReference type="ARBA" id="ARBA00023136"/>
    </source>
</evidence>
<dbReference type="EMBL" id="FSRC01000001">
    <property type="protein sequence ID" value="SIN74486.1"/>
    <property type="molecule type" value="Genomic_DNA"/>
</dbReference>
<dbReference type="PANTHER" id="PTHR21248:SF22">
    <property type="entry name" value="PHOSPHOLIPASE D"/>
    <property type="match status" value="1"/>
</dbReference>
<dbReference type="RefSeq" id="WP_074224082.1">
    <property type="nucleotide sequence ID" value="NZ_FSRC01000001.1"/>
</dbReference>
<dbReference type="PROSITE" id="PS50035">
    <property type="entry name" value="PLD"/>
    <property type="match status" value="2"/>
</dbReference>
<dbReference type="SUPFAM" id="SSF56024">
    <property type="entry name" value="Phospholipase D/nuclease"/>
    <property type="match status" value="2"/>
</dbReference>
<keyword evidence="3" id="KW-0444">Lipid biosynthesis</keyword>
<evidence type="ECO:0000256" key="8">
    <source>
        <dbReference type="ARBA" id="ARBA00023098"/>
    </source>
</evidence>
<dbReference type="GO" id="GO:0032049">
    <property type="term" value="P:cardiolipin biosynthetic process"/>
    <property type="evidence" value="ECO:0007669"/>
    <property type="project" value="UniProtKB-UniRule"/>
</dbReference>
<evidence type="ECO:0000256" key="6">
    <source>
        <dbReference type="ARBA" id="ARBA00022737"/>
    </source>
</evidence>
<dbReference type="AlphaFoldDB" id="A0A1N6DUL6"/>
<protein>
    <recommendedName>
        <fullName evidence="12">Cardiolipin synthase</fullName>
        <ecNumber evidence="12">2.7.8.-</ecNumber>
    </recommendedName>
</protein>
<dbReference type="InterPro" id="IPR001736">
    <property type="entry name" value="PLipase_D/transphosphatidylase"/>
</dbReference>
<accession>A0A1N6DUL6</accession>
<evidence type="ECO:0000256" key="2">
    <source>
        <dbReference type="ARBA" id="ARBA00022475"/>
    </source>
</evidence>
<dbReference type="GO" id="GO:0008808">
    <property type="term" value="F:cardiolipin synthase activity"/>
    <property type="evidence" value="ECO:0007669"/>
    <property type="project" value="UniProtKB-UniRule"/>
</dbReference>
<dbReference type="Gene3D" id="3.30.870.10">
    <property type="entry name" value="Endonuclease Chain A"/>
    <property type="match status" value="2"/>
</dbReference>
<dbReference type="InterPro" id="IPR022924">
    <property type="entry name" value="Cardiolipin_synthase"/>
</dbReference>
<dbReference type="Proteomes" id="UP000185221">
    <property type="component" value="Unassembled WGS sequence"/>
</dbReference>
<reference evidence="16" key="1">
    <citation type="submission" date="2016-11" db="EMBL/GenBank/DDBJ databases">
        <authorList>
            <person name="Varghese N."/>
            <person name="Submissions S."/>
        </authorList>
    </citation>
    <scope>NUCLEOTIDE SEQUENCE [LARGE SCALE GENOMIC DNA]</scope>
    <source>
        <strain evidence="16">DSM 15292</strain>
    </source>
</reference>
<dbReference type="CDD" id="cd09110">
    <property type="entry name" value="PLDc_CLS_1"/>
    <property type="match status" value="1"/>
</dbReference>
<evidence type="ECO:0000256" key="3">
    <source>
        <dbReference type="ARBA" id="ARBA00022516"/>
    </source>
</evidence>
<sequence length="489" mass="56376">MNIGQFFTINHIFSLVYLFALIFTIFRILLDTHSTSKTLAYLLLVIVLPILGMIIYYSVGINYRHKRHNHRAVSVQKDLDQDYFQVIPNNTNHLLEKYKEEFGHYEGLVKFQLNMMGEYLSENSFELLVNGEEKFPEVLKSLEQAEHFIHMEYYAWENDIRGNQIKEILINKSKAGLSIKVLYDDYASRGIHKNIVKELKENGVAIYPNIKVKLRQFANRLNHRDHRKVIIIDGKIGFLGGINISDRYDNSIDTGLYWRDTHVKFSGPLVHSLQRHFIVSWNMAQEKKIEFQKELFPESEQLDGVGTKGLAQLMAGGPVYPQSNIMMTYFKSFTIARRSLYITNPYFIPNEGILNSLKQAALSGVDVRILLPEKSDSAIVGAASKFYFAELLEAGVRIFLYKKGFIHAKTVVADQKISIIGTANMDIRSFDLNFELMSVIYGSEFGLKMENMFFKDLQESVEMTKEQFHNLSTFKKLTFATARLISSFL</sequence>
<keyword evidence="9 13" id="KW-0472">Membrane</keyword>
<name>A0A1N6DUL6_9BACT</name>
<keyword evidence="11" id="KW-1208">Phospholipid metabolism</keyword>
<dbReference type="GO" id="GO:0005886">
    <property type="term" value="C:plasma membrane"/>
    <property type="evidence" value="ECO:0007669"/>
    <property type="project" value="UniProtKB-SubCell"/>
</dbReference>
<feature type="domain" description="PLD phosphodiesterase" evidence="14">
    <location>
        <begin position="221"/>
        <end position="248"/>
    </location>
</feature>
<evidence type="ECO:0000313" key="16">
    <source>
        <dbReference type="Proteomes" id="UP000185221"/>
    </source>
</evidence>
<evidence type="ECO:0000256" key="10">
    <source>
        <dbReference type="ARBA" id="ARBA00023209"/>
    </source>
</evidence>
<organism evidence="15 16">
    <name type="scientific">Algoriphagus halophilus</name>
    <dbReference type="NCBI Taxonomy" id="226505"/>
    <lineage>
        <taxon>Bacteria</taxon>
        <taxon>Pseudomonadati</taxon>
        <taxon>Bacteroidota</taxon>
        <taxon>Cytophagia</taxon>
        <taxon>Cytophagales</taxon>
        <taxon>Cyclobacteriaceae</taxon>
        <taxon>Algoriphagus</taxon>
    </lineage>
</organism>
<evidence type="ECO:0000256" key="7">
    <source>
        <dbReference type="ARBA" id="ARBA00022989"/>
    </source>
</evidence>
<keyword evidence="4" id="KW-0808">Transferase</keyword>
<evidence type="ECO:0000256" key="5">
    <source>
        <dbReference type="ARBA" id="ARBA00022692"/>
    </source>
</evidence>
<dbReference type="NCBIfam" id="TIGR04265">
    <property type="entry name" value="bac_cardiolipin"/>
    <property type="match status" value="1"/>
</dbReference>
<keyword evidence="6" id="KW-0677">Repeat</keyword>
<evidence type="ECO:0000256" key="4">
    <source>
        <dbReference type="ARBA" id="ARBA00022679"/>
    </source>
</evidence>
<dbReference type="PANTHER" id="PTHR21248">
    <property type="entry name" value="CARDIOLIPIN SYNTHASE"/>
    <property type="match status" value="1"/>
</dbReference>
<dbReference type="STRING" id="226505.SAMN05444394_1412"/>
<dbReference type="EC" id="2.7.8.-" evidence="12"/>
<evidence type="ECO:0000256" key="13">
    <source>
        <dbReference type="SAM" id="Phobius"/>
    </source>
</evidence>
<evidence type="ECO:0000256" key="1">
    <source>
        <dbReference type="ARBA" id="ARBA00004651"/>
    </source>
</evidence>
<dbReference type="InterPro" id="IPR025202">
    <property type="entry name" value="PLD-like_dom"/>
</dbReference>
<dbReference type="Pfam" id="PF13091">
    <property type="entry name" value="PLDc_2"/>
    <property type="match status" value="2"/>
</dbReference>
<dbReference type="SMART" id="SM00155">
    <property type="entry name" value="PLDc"/>
    <property type="match status" value="2"/>
</dbReference>
<evidence type="ECO:0000313" key="15">
    <source>
        <dbReference type="EMBL" id="SIN74486.1"/>
    </source>
</evidence>
<dbReference type="CDD" id="cd09112">
    <property type="entry name" value="PLDc_CLS_2"/>
    <property type="match status" value="1"/>
</dbReference>
<keyword evidence="16" id="KW-1185">Reference proteome</keyword>
<feature type="transmembrane region" description="Helical" evidence="13">
    <location>
        <begin position="39"/>
        <end position="59"/>
    </location>
</feature>
<evidence type="ECO:0000256" key="11">
    <source>
        <dbReference type="ARBA" id="ARBA00023264"/>
    </source>
</evidence>
<feature type="transmembrane region" description="Helical" evidence="13">
    <location>
        <begin position="12"/>
        <end position="30"/>
    </location>
</feature>
<proteinExistence type="predicted"/>
<dbReference type="OrthoDB" id="9762009at2"/>
<evidence type="ECO:0000256" key="12">
    <source>
        <dbReference type="NCBIfam" id="TIGR04265"/>
    </source>
</evidence>
<keyword evidence="2" id="KW-1003">Cell membrane</keyword>
<evidence type="ECO:0000259" key="14">
    <source>
        <dbReference type="PROSITE" id="PS50035"/>
    </source>
</evidence>
<feature type="domain" description="PLD phosphodiesterase" evidence="14">
    <location>
        <begin position="402"/>
        <end position="429"/>
    </location>
</feature>
<keyword evidence="5 13" id="KW-0812">Transmembrane</keyword>
<dbReference type="Pfam" id="PF13396">
    <property type="entry name" value="PLDc_N"/>
    <property type="match status" value="1"/>
</dbReference>
<comment type="subcellular location">
    <subcellularLocation>
        <location evidence="1">Cell membrane</location>
        <topology evidence="1">Multi-pass membrane protein</topology>
    </subcellularLocation>
</comment>
<dbReference type="InterPro" id="IPR027379">
    <property type="entry name" value="CLS_N"/>
</dbReference>
<keyword evidence="7 13" id="KW-1133">Transmembrane helix</keyword>
<gene>
    <name evidence="15" type="ORF">SAMN05444394_1412</name>
</gene>